<keyword evidence="5" id="KW-0677">Repeat</keyword>
<keyword evidence="9" id="KW-0238">DNA-binding</keyword>
<dbReference type="Pfam" id="PF00096">
    <property type="entry name" value="zf-C2H2"/>
    <property type="match status" value="4"/>
</dbReference>
<dbReference type="PIRSF" id="PIRSF037113">
    <property type="entry name" value="TF_Yin_yang"/>
    <property type="match status" value="1"/>
</dbReference>
<feature type="domain" description="C2H2-type" evidence="15">
    <location>
        <begin position="289"/>
        <end position="316"/>
    </location>
</feature>
<dbReference type="FunFam" id="3.30.160.60:FF:000104">
    <property type="entry name" value="Transcriptional repressor protein YY1"/>
    <property type="match status" value="1"/>
</dbReference>
<evidence type="ECO:0000256" key="5">
    <source>
        <dbReference type="ARBA" id="ARBA00022737"/>
    </source>
</evidence>
<dbReference type="AlphaFoldDB" id="A0A5N3UZE2"/>
<dbReference type="PANTHER" id="PTHR14003">
    <property type="entry name" value="TRANSCRIPTIONAL REPRESSOR PROTEIN YY"/>
    <property type="match status" value="1"/>
</dbReference>
<keyword evidence="8" id="KW-0805">Transcription regulation</keyword>
<dbReference type="PROSITE" id="PS00028">
    <property type="entry name" value="ZINC_FINGER_C2H2_1"/>
    <property type="match status" value="3"/>
</dbReference>
<keyword evidence="11" id="KW-0804">Transcription</keyword>
<evidence type="ECO:0000256" key="1">
    <source>
        <dbReference type="ARBA" id="ARBA00004123"/>
    </source>
</evidence>
<evidence type="ECO:0000256" key="2">
    <source>
        <dbReference type="ARBA" id="ARBA00006232"/>
    </source>
</evidence>
<keyword evidence="10" id="KW-0010">Activator</keyword>
<evidence type="ECO:0000256" key="14">
    <source>
        <dbReference type="SAM" id="MobiDB-lite"/>
    </source>
</evidence>
<comment type="subcellular location">
    <subcellularLocation>
        <location evidence="1">Nucleus</location>
    </subcellularLocation>
</comment>
<gene>
    <name evidence="16" type="ORF">FD754_019179</name>
</gene>
<dbReference type="SUPFAM" id="SSF57667">
    <property type="entry name" value="beta-beta-alpha zinc fingers"/>
    <property type="match status" value="3"/>
</dbReference>
<comment type="similarity">
    <text evidence="2">Belongs to the YY transcription factor family.</text>
</comment>
<protein>
    <recommendedName>
        <fullName evidence="15">C2H2-type domain-containing protein</fullName>
    </recommendedName>
</protein>
<dbReference type="GO" id="GO:0008270">
    <property type="term" value="F:zinc ion binding"/>
    <property type="evidence" value="ECO:0007669"/>
    <property type="project" value="UniProtKB-KW"/>
</dbReference>
<evidence type="ECO:0000256" key="8">
    <source>
        <dbReference type="ARBA" id="ARBA00023015"/>
    </source>
</evidence>
<dbReference type="GO" id="GO:0031519">
    <property type="term" value="C:PcG protein complex"/>
    <property type="evidence" value="ECO:0007669"/>
    <property type="project" value="TreeGrafter"/>
</dbReference>
<dbReference type="GO" id="GO:0000981">
    <property type="term" value="F:DNA-binding transcription factor activity, RNA polymerase II-specific"/>
    <property type="evidence" value="ECO:0007669"/>
    <property type="project" value="TreeGrafter"/>
</dbReference>
<evidence type="ECO:0000256" key="7">
    <source>
        <dbReference type="ARBA" id="ARBA00022833"/>
    </source>
</evidence>
<evidence type="ECO:0000256" key="10">
    <source>
        <dbReference type="ARBA" id="ARBA00023159"/>
    </source>
</evidence>
<evidence type="ECO:0000256" key="3">
    <source>
        <dbReference type="ARBA" id="ARBA00022491"/>
    </source>
</evidence>
<feature type="domain" description="C2H2-type" evidence="15">
    <location>
        <begin position="260"/>
        <end position="284"/>
    </location>
</feature>
<evidence type="ECO:0000256" key="13">
    <source>
        <dbReference type="PROSITE-ProRule" id="PRU00042"/>
    </source>
</evidence>
<keyword evidence="12" id="KW-0539">Nucleus</keyword>
<keyword evidence="6 13" id="KW-0863">Zinc-finger</keyword>
<dbReference type="PANTHER" id="PTHR14003:SF19">
    <property type="entry name" value="YY2 TRANSCRIPTION FACTOR"/>
    <property type="match status" value="1"/>
</dbReference>
<keyword evidence="7" id="KW-0862">Zinc</keyword>
<dbReference type="Gene3D" id="3.30.160.60">
    <property type="entry name" value="Classic Zinc Finger"/>
    <property type="match status" value="4"/>
</dbReference>
<feature type="domain" description="C2H2-type" evidence="15">
    <location>
        <begin position="317"/>
        <end position="346"/>
    </location>
</feature>
<dbReference type="Proteomes" id="UP000326458">
    <property type="component" value="Unassembled WGS sequence"/>
</dbReference>
<keyword evidence="17" id="KW-1185">Reference proteome</keyword>
<dbReference type="FunFam" id="3.30.160.60:FF:000163">
    <property type="entry name" value="transcriptional repressor protein YY1"/>
    <property type="match status" value="1"/>
</dbReference>
<evidence type="ECO:0000256" key="11">
    <source>
        <dbReference type="ARBA" id="ARBA00023163"/>
    </source>
</evidence>
<evidence type="ECO:0000256" key="4">
    <source>
        <dbReference type="ARBA" id="ARBA00022723"/>
    </source>
</evidence>
<dbReference type="EMBL" id="VCEA01000003">
    <property type="protein sequence ID" value="KAB0342253.1"/>
    <property type="molecule type" value="Genomic_DNA"/>
</dbReference>
<keyword evidence="3" id="KW-0678">Repressor</keyword>
<dbReference type="GO" id="GO:0000785">
    <property type="term" value="C:chromatin"/>
    <property type="evidence" value="ECO:0007669"/>
    <property type="project" value="TreeGrafter"/>
</dbReference>
<dbReference type="InterPro" id="IPR036236">
    <property type="entry name" value="Znf_C2H2_sf"/>
</dbReference>
<feature type="region of interest" description="Disordered" evidence="14">
    <location>
        <begin position="132"/>
        <end position="180"/>
    </location>
</feature>
<evidence type="ECO:0000256" key="12">
    <source>
        <dbReference type="ARBA" id="ARBA00023242"/>
    </source>
</evidence>
<name>A0A5N3UZE2_MUNMU</name>
<evidence type="ECO:0000313" key="17">
    <source>
        <dbReference type="Proteomes" id="UP000326458"/>
    </source>
</evidence>
<dbReference type="GO" id="GO:0005667">
    <property type="term" value="C:transcription regulator complex"/>
    <property type="evidence" value="ECO:0007669"/>
    <property type="project" value="TreeGrafter"/>
</dbReference>
<reference evidence="16 17" key="1">
    <citation type="submission" date="2019-06" db="EMBL/GenBank/DDBJ databases">
        <title>Discovery of a novel chromosome fission-fusion reversal in muntjac.</title>
        <authorList>
            <person name="Mudd A.B."/>
            <person name="Bredeson J.V."/>
            <person name="Baum R."/>
            <person name="Hockemeyer D."/>
            <person name="Rokhsar D.S."/>
        </authorList>
    </citation>
    <scope>NUCLEOTIDE SEQUENCE [LARGE SCALE GENOMIC DNA]</scope>
    <source>
        <strain evidence="16">UTSW_UCB_Mm</strain>
        <tissue evidence="16">Fibroblast cell line</tissue>
    </source>
</reference>
<evidence type="ECO:0000313" key="16">
    <source>
        <dbReference type="EMBL" id="KAB0342253.1"/>
    </source>
</evidence>
<keyword evidence="4" id="KW-0479">Metal-binding</keyword>
<comment type="caution">
    <text evidence="16">The sequence shown here is derived from an EMBL/GenBank/DDBJ whole genome shotgun (WGS) entry which is preliminary data.</text>
</comment>
<evidence type="ECO:0000256" key="9">
    <source>
        <dbReference type="ARBA" id="ARBA00023125"/>
    </source>
</evidence>
<feature type="compositionally biased region" description="Low complexity" evidence="14">
    <location>
        <begin position="132"/>
        <end position="142"/>
    </location>
</feature>
<dbReference type="SMART" id="SM00355">
    <property type="entry name" value="ZnF_C2H2"/>
    <property type="match status" value="4"/>
</dbReference>
<feature type="domain" description="C2H2-type" evidence="15">
    <location>
        <begin position="347"/>
        <end position="376"/>
    </location>
</feature>
<accession>A0A5N3UZE2</accession>
<dbReference type="GO" id="GO:0000978">
    <property type="term" value="F:RNA polymerase II cis-regulatory region sequence-specific DNA binding"/>
    <property type="evidence" value="ECO:0007669"/>
    <property type="project" value="TreeGrafter"/>
</dbReference>
<dbReference type="FunFam" id="3.30.160.60:FF:001498">
    <property type="entry name" value="Zinc finger protein 404"/>
    <property type="match status" value="1"/>
</dbReference>
<evidence type="ECO:0000259" key="15">
    <source>
        <dbReference type="PROSITE" id="PS50157"/>
    </source>
</evidence>
<dbReference type="PROSITE" id="PS50157">
    <property type="entry name" value="ZINC_FINGER_C2H2_2"/>
    <property type="match status" value="4"/>
</dbReference>
<feature type="compositionally biased region" description="Polar residues" evidence="14">
    <location>
        <begin position="167"/>
        <end position="180"/>
    </location>
</feature>
<organism evidence="16 17">
    <name type="scientific">Muntiacus muntjak</name>
    <name type="common">Barking deer</name>
    <name type="synonym">Indian muntjac</name>
    <dbReference type="NCBI Taxonomy" id="9888"/>
    <lineage>
        <taxon>Eukaryota</taxon>
        <taxon>Metazoa</taxon>
        <taxon>Chordata</taxon>
        <taxon>Craniata</taxon>
        <taxon>Vertebrata</taxon>
        <taxon>Euteleostomi</taxon>
        <taxon>Mammalia</taxon>
        <taxon>Eutheria</taxon>
        <taxon>Laurasiatheria</taxon>
        <taxon>Artiodactyla</taxon>
        <taxon>Ruminantia</taxon>
        <taxon>Pecora</taxon>
        <taxon>Cervidae</taxon>
        <taxon>Muntiacinae</taxon>
        <taxon>Muntiacus</taxon>
    </lineage>
</organism>
<sequence length="378" mass="41978">MDRHESFYTTDDMELYPEIVGLPQVRVEPVTEETPTEETASVATVGMEPTKEYEDVTGNWFHGGHHYPPLIALQPLFTSSPAQENHNQEMVMVQTQEEVVPSCEPESLQASDQVFIPGLDVDFFQQTLASLSGSTSSSASSGTQKPSGHDKKPDGKNGYPGGEAMAGSSSEADQKKWAQNQKQIQTLEGQFSVTMWSAANKKDPETGQTENSVPDYSEYLTGKKLPPGGIPGIDLSDPKQLAEFTKMRPKKPKDDVPRTVACPNTGCLKMFRDNAALRKHMHTHGPRVHVCAECGRAFVEGSKLKRHQLVHTGEKPFQCTFEGCGKRFSLDFNLRTHVRIHTGDRPYVCPFDCCNRRFAQSTNLKSHILTHVKNKNSQ</sequence>
<evidence type="ECO:0000256" key="6">
    <source>
        <dbReference type="ARBA" id="ARBA00022771"/>
    </source>
</evidence>
<dbReference type="InterPro" id="IPR017114">
    <property type="entry name" value="YY1-like"/>
</dbReference>
<dbReference type="InterPro" id="IPR013087">
    <property type="entry name" value="Znf_C2H2_type"/>
</dbReference>
<proteinExistence type="inferred from homology"/>